<dbReference type="InterPro" id="IPR036681">
    <property type="entry name" value="PgpA-like_sf"/>
</dbReference>
<dbReference type="CDD" id="cd06971">
    <property type="entry name" value="PgpA"/>
    <property type="match status" value="1"/>
</dbReference>
<dbReference type="Proteomes" id="UP001279681">
    <property type="component" value="Unassembled WGS sequence"/>
</dbReference>
<evidence type="ECO:0000313" key="4">
    <source>
        <dbReference type="Proteomes" id="UP001279681"/>
    </source>
</evidence>
<protein>
    <submittedName>
        <fullName evidence="3">Phosphatidylglycerophosphatase A</fullName>
    </submittedName>
</protein>
<dbReference type="PIRSF" id="PIRSF006162">
    <property type="entry name" value="PgpA"/>
    <property type="match status" value="1"/>
</dbReference>
<keyword evidence="1" id="KW-0472">Membrane</keyword>
<proteinExistence type="predicted"/>
<accession>A0ABU4WAG7</accession>
<dbReference type="PANTHER" id="PTHR36305">
    <property type="entry name" value="PHOSPHATIDYLGLYCEROPHOSPHATASE A"/>
    <property type="match status" value="1"/>
</dbReference>
<feature type="domain" description="YutG/PgpA" evidence="2">
    <location>
        <begin position="9"/>
        <end position="160"/>
    </location>
</feature>
<keyword evidence="1" id="KW-0812">Transmembrane</keyword>
<dbReference type="EMBL" id="JAVIKH010000010">
    <property type="protein sequence ID" value="MDX8336524.1"/>
    <property type="molecule type" value="Genomic_DNA"/>
</dbReference>
<feature type="transmembrane region" description="Helical" evidence="1">
    <location>
        <begin position="93"/>
        <end position="119"/>
    </location>
</feature>
<evidence type="ECO:0000256" key="1">
    <source>
        <dbReference type="SAM" id="Phobius"/>
    </source>
</evidence>
<dbReference type="RefSeq" id="WP_320313925.1">
    <property type="nucleotide sequence ID" value="NZ_JAVIKH010000010.1"/>
</dbReference>
<feature type="transmembrane region" description="Helical" evidence="1">
    <location>
        <begin position="20"/>
        <end position="40"/>
    </location>
</feature>
<feature type="transmembrane region" description="Helical" evidence="1">
    <location>
        <begin position="140"/>
        <end position="164"/>
    </location>
</feature>
<dbReference type="PANTHER" id="PTHR36305:SF1">
    <property type="entry name" value="PHOSPHATIDYLGLYCEROPHOSPHATASE A"/>
    <property type="match status" value="1"/>
</dbReference>
<sequence length="165" mass="18522">MNKKIIKNLATVFGLGEMPVAPGTFGTLGGIPLYIGLVLLKKIFPNNMIYNSFYFMFLMTFFAISVYVCDIAEREIFKEKDPQKVVIDEVLGFLTTLFLINPVGIFQTSMAIVIGFVIFRFFDITKIGPIYKSQFLGHGVGVVLDDFLAGVIGNFLMVCIWTVFF</sequence>
<name>A0ABU4WAG7_9FUSO</name>
<keyword evidence="1" id="KW-1133">Transmembrane helix</keyword>
<dbReference type="InterPro" id="IPR007686">
    <property type="entry name" value="YutG/PgpA"/>
</dbReference>
<keyword evidence="4" id="KW-1185">Reference proteome</keyword>
<evidence type="ECO:0000313" key="3">
    <source>
        <dbReference type="EMBL" id="MDX8336524.1"/>
    </source>
</evidence>
<organism evidence="3 4">
    <name type="scientific">Candidatus Cetobacterium colombiensis</name>
    <dbReference type="NCBI Taxonomy" id="3073100"/>
    <lineage>
        <taxon>Bacteria</taxon>
        <taxon>Fusobacteriati</taxon>
        <taxon>Fusobacteriota</taxon>
        <taxon>Fusobacteriia</taxon>
        <taxon>Fusobacteriales</taxon>
        <taxon>Fusobacteriaceae</taxon>
        <taxon>Cetobacterium</taxon>
    </lineage>
</organism>
<dbReference type="Pfam" id="PF04608">
    <property type="entry name" value="PgpA"/>
    <property type="match status" value="1"/>
</dbReference>
<comment type="caution">
    <text evidence="3">The sequence shown here is derived from an EMBL/GenBank/DDBJ whole genome shotgun (WGS) entry which is preliminary data.</text>
</comment>
<dbReference type="InterPro" id="IPR026037">
    <property type="entry name" value="PgpA"/>
</dbReference>
<evidence type="ECO:0000259" key="2">
    <source>
        <dbReference type="Pfam" id="PF04608"/>
    </source>
</evidence>
<feature type="transmembrane region" description="Helical" evidence="1">
    <location>
        <begin position="52"/>
        <end position="73"/>
    </location>
</feature>
<dbReference type="SUPFAM" id="SSF101307">
    <property type="entry name" value="YutG-like"/>
    <property type="match status" value="1"/>
</dbReference>
<reference evidence="4" key="1">
    <citation type="submission" date="2023-07" db="EMBL/GenBank/DDBJ databases">
        <authorList>
            <person name="Colorado M.A."/>
            <person name="Villamil L.M."/>
            <person name="Melo J.F."/>
            <person name="Rodriguez J.A."/>
            <person name="Ruiz R.Y."/>
        </authorList>
    </citation>
    <scope>NUCLEOTIDE SEQUENCE [LARGE SCALE GENOMIC DNA]</scope>
    <source>
        <strain evidence="4">C33</strain>
    </source>
</reference>
<gene>
    <name evidence="3" type="ORF">RFV38_08455</name>
</gene>